<evidence type="ECO:0000256" key="2">
    <source>
        <dbReference type="SAM" id="Phobius"/>
    </source>
</evidence>
<protein>
    <recommendedName>
        <fullName evidence="5">Transmembrane protein</fullName>
    </recommendedName>
</protein>
<gene>
    <name evidence="3" type="ORF">D9619_008928</name>
</gene>
<dbReference type="Gene3D" id="2.60.120.260">
    <property type="entry name" value="Galactose-binding domain-like"/>
    <property type="match status" value="2"/>
</dbReference>
<evidence type="ECO:0008006" key="5">
    <source>
        <dbReference type="Google" id="ProtNLM"/>
    </source>
</evidence>
<proteinExistence type="predicted"/>
<reference evidence="3 4" key="1">
    <citation type="journal article" date="2020" name="ISME J.">
        <title>Uncovering the hidden diversity of litter-decomposition mechanisms in mushroom-forming fungi.</title>
        <authorList>
            <person name="Floudas D."/>
            <person name="Bentzer J."/>
            <person name="Ahren D."/>
            <person name="Johansson T."/>
            <person name="Persson P."/>
            <person name="Tunlid A."/>
        </authorList>
    </citation>
    <scope>NUCLEOTIDE SEQUENCE [LARGE SCALE GENOMIC DNA]</scope>
    <source>
        <strain evidence="3 4">CBS 101986</strain>
    </source>
</reference>
<feature type="compositionally biased region" description="Polar residues" evidence="1">
    <location>
        <begin position="431"/>
        <end position="443"/>
    </location>
</feature>
<name>A0A8H5BUI5_9AGAR</name>
<keyword evidence="2" id="KW-0812">Transmembrane</keyword>
<keyword evidence="2" id="KW-1133">Transmembrane helix</keyword>
<evidence type="ECO:0000256" key="1">
    <source>
        <dbReference type="SAM" id="MobiDB-lite"/>
    </source>
</evidence>
<sequence length="456" mass="49576">MSQSQLFVIVDDSRSDSFVFGPTQWTKTSFPEWFNGSSQVAEFSAGGAGTVQLKFEGTSAAVFGLTPSAAGAQNFMVSIDGSAPAPATYSDPNPPSYREWYQSPLLSEGTHNLFLSQVAGASIDFVTVTVGENTALANQLVIADNDDAGFSYNGKWRESTAQFNSGPRPDGNPYHNSTHQTNYIGDTFTYKFTGGSLAIYGIFSWSYLGLITLSFDLDGQALSQTFTVTADTPQFKSELGQQQNFLFKSFDFLSPGNHTLVVNLTDCVNQTFVFDYLTYSPSFSSLASMPNLTQPVYTTIDKASSKKSFLGPLVGAAAGVILVLLLGGLIFIFRRRRRGKGRYKPINSFSQRNSSTILPTPNRQTTIASFFAGTENIDLPRRQTAPYSDLSYITSPVHTSPPQPPLQPVRRLQNMPQAGGSVAFVHPLPPQNATTGSGTSNNYGLPPSYDETTRRR</sequence>
<comment type="caution">
    <text evidence="3">The sequence shown here is derived from an EMBL/GenBank/DDBJ whole genome shotgun (WGS) entry which is preliminary data.</text>
</comment>
<feature type="region of interest" description="Disordered" evidence="1">
    <location>
        <begin position="418"/>
        <end position="456"/>
    </location>
</feature>
<organism evidence="3 4">
    <name type="scientific">Psilocybe cf. subviscida</name>
    <dbReference type="NCBI Taxonomy" id="2480587"/>
    <lineage>
        <taxon>Eukaryota</taxon>
        <taxon>Fungi</taxon>
        <taxon>Dikarya</taxon>
        <taxon>Basidiomycota</taxon>
        <taxon>Agaricomycotina</taxon>
        <taxon>Agaricomycetes</taxon>
        <taxon>Agaricomycetidae</taxon>
        <taxon>Agaricales</taxon>
        <taxon>Agaricineae</taxon>
        <taxon>Strophariaceae</taxon>
        <taxon>Psilocybe</taxon>
    </lineage>
</organism>
<evidence type="ECO:0000313" key="4">
    <source>
        <dbReference type="Proteomes" id="UP000567179"/>
    </source>
</evidence>
<accession>A0A8H5BUI5</accession>
<evidence type="ECO:0000313" key="3">
    <source>
        <dbReference type="EMBL" id="KAF5329655.1"/>
    </source>
</evidence>
<dbReference type="Proteomes" id="UP000567179">
    <property type="component" value="Unassembled WGS sequence"/>
</dbReference>
<dbReference type="EMBL" id="JAACJJ010000002">
    <property type="protein sequence ID" value="KAF5329655.1"/>
    <property type="molecule type" value="Genomic_DNA"/>
</dbReference>
<keyword evidence="2" id="KW-0472">Membrane</keyword>
<feature type="transmembrane region" description="Helical" evidence="2">
    <location>
        <begin position="309"/>
        <end position="333"/>
    </location>
</feature>
<keyword evidence="4" id="KW-1185">Reference proteome</keyword>
<dbReference type="AlphaFoldDB" id="A0A8H5BUI5"/>
<dbReference type="OrthoDB" id="2756615at2759"/>